<dbReference type="EMBL" id="CP074694">
    <property type="protein sequence ID" value="QVL34017.1"/>
    <property type="molecule type" value="Genomic_DNA"/>
</dbReference>
<feature type="domain" description="Glyoxalase/fosfomycin resistance/dioxygenase" evidence="1">
    <location>
        <begin position="42"/>
        <end position="150"/>
    </location>
</feature>
<gene>
    <name evidence="2" type="ORF">KIH39_08955</name>
</gene>
<evidence type="ECO:0000313" key="3">
    <source>
        <dbReference type="Proteomes" id="UP000676194"/>
    </source>
</evidence>
<dbReference type="PANTHER" id="PTHR36503">
    <property type="entry name" value="BLR2520 PROTEIN"/>
    <property type="match status" value="1"/>
</dbReference>
<dbReference type="SUPFAM" id="SSF54593">
    <property type="entry name" value="Glyoxalase/Bleomycin resistance protein/Dihydroxybiphenyl dioxygenase"/>
    <property type="match status" value="1"/>
</dbReference>
<dbReference type="Pfam" id="PF00903">
    <property type="entry name" value="Glyoxalase"/>
    <property type="match status" value="1"/>
</dbReference>
<sequence length="161" mass="17431">MNKTIVGLMLCFFVGCASRSDPKSGSGDPKGKTSMRLGNFSVSLAVKDLKASREFYEKLGFKVVGGNGRHFSILQNESATIGLFQGMFDKNILTFNPGWDRACTTLSEFDDVRDIQRVFLNSGLALTTKADESTSGPASFTLVDPDGNQILIDQHAPSPSK</sequence>
<name>A0A8E6B8V7_9BACT</name>
<dbReference type="PANTHER" id="PTHR36503:SF1">
    <property type="entry name" value="BLR2520 PROTEIN"/>
    <property type="match status" value="1"/>
</dbReference>
<evidence type="ECO:0000313" key="2">
    <source>
        <dbReference type="EMBL" id="QVL34017.1"/>
    </source>
</evidence>
<dbReference type="CDD" id="cd06587">
    <property type="entry name" value="VOC"/>
    <property type="match status" value="1"/>
</dbReference>
<reference evidence="2" key="1">
    <citation type="submission" date="2021-05" db="EMBL/GenBank/DDBJ databases">
        <title>Complete genome sequence of the cellulolytic planctomycete Telmatocola sphagniphila SP2T and characterization of the first cellulase from planctomycetes.</title>
        <authorList>
            <person name="Rakitin A.L."/>
            <person name="Beletsky A.V."/>
            <person name="Naumoff D.G."/>
            <person name="Kulichevskaya I.S."/>
            <person name="Mardanov A.V."/>
            <person name="Ravin N.V."/>
            <person name="Dedysh S.N."/>
        </authorList>
    </citation>
    <scope>NUCLEOTIDE SEQUENCE</scope>
    <source>
        <strain evidence="2">SP2T</strain>
    </source>
</reference>
<proteinExistence type="predicted"/>
<organism evidence="2 3">
    <name type="scientific">Telmatocola sphagniphila</name>
    <dbReference type="NCBI Taxonomy" id="1123043"/>
    <lineage>
        <taxon>Bacteria</taxon>
        <taxon>Pseudomonadati</taxon>
        <taxon>Planctomycetota</taxon>
        <taxon>Planctomycetia</taxon>
        <taxon>Gemmatales</taxon>
        <taxon>Gemmataceae</taxon>
    </lineage>
</organism>
<dbReference type="InterPro" id="IPR004360">
    <property type="entry name" value="Glyas_Fos-R_dOase_dom"/>
</dbReference>
<evidence type="ECO:0000259" key="1">
    <source>
        <dbReference type="Pfam" id="PF00903"/>
    </source>
</evidence>
<dbReference type="KEGG" id="tsph:KIH39_08955"/>
<dbReference type="AlphaFoldDB" id="A0A8E6B8V7"/>
<protein>
    <submittedName>
        <fullName evidence="2">VOC family protein</fullName>
    </submittedName>
</protein>
<dbReference type="PROSITE" id="PS51257">
    <property type="entry name" value="PROKAR_LIPOPROTEIN"/>
    <property type="match status" value="1"/>
</dbReference>
<keyword evidence="3" id="KW-1185">Reference proteome</keyword>
<dbReference type="Proteomes" id="UP000676194">
    <property type="component" value="Chromosome"/>
</dbReference>
<dbReference type="InterPro" id="IPR029068">
    <property type="entry name" value="Glyas_Bleomycin-R_OHBP_Dase"/>
</dbReference>
<dbReference type="Gene3D" id="3.10.180.10">
    <property type="entry name" value="2,3-Dihydroxybiphenyl 1,2-Dioxygenase, domain 1"/>
    <property type="match status" value="1"/>
</dbReference>
<accession>A0A8E6B8V7</accession>